<dbReference type="NCBIfam" id="TIGR00573">
    <property type="entry name" value="dnaq"/>
    <property type="match status" value="1"/>
</dbReference>
<dbReference type="InterPro" id="IPR006054">
    <property type="entry name" value="DnaQ"/>
</dbReference>
<dbReference type="InterPro" id="IPR013520">
    <property type="entry name" value="Ribonucl_H"/>
</dbReference>
<dbReference type="InterPro" id="IPR036397">
    <property type="entry name" value="RNaseH_sf"/>
</dbReference>
<accession>A0A4R3MGE4</accession>
<dbReference type="GO" id="GO:0005829">
    <property type="term" value="C:cytosol"/>
    <property type="evidence" value="ECO:0007669"/>
    <property type="project" value="TreeGrafter"/>
</dbReference>
<dbReference type="GO" id="GO:0045004">
    <property type="term" value="P:DNA replication proofreading"/>
    <property type="evidence" value="ECO:0007669"/>
    <property type="project" value="TreeGrafter"/>
</dbReference>
<comment type="caution">
    <text evidence="3">The sequence shown here is derived from an EMBL/GenBank/DDBJ whole genome shotgun (WGS) entry which is preliminary data.</text>
</comment>
<dbReference type="InterPro" id="IPR021425">
    <property type="entry name" value="DUF3072"/>
</dbReference>
<dbReference type="GO" id="GO:0003677">
    <property type="term" value="F:DNA binding"/>
    <property type="evidence" value="ECO:0007669"/>
    <property type="project" value="InterPro"/>
</dbReference>
<gene>
    <name evidence="3" type="ORF">EDC18_11313</name>
</gene>
<protein>
    <submittedName>
        <fullName evidence="3">DNA polymerase-3 subunit alpha (Gram-positive type)</fullName>
    </submittedName>
</protein>
<organism evidence="3 4">
    <name type="scientific">Natranaerovirga pectinivora</name>
    <dbReference type="NCBI Taxonomy" id="682400"/>
    <lineage>
        <taxon>Bacteria</taxon>
        <taxon>Bacillati</taxon>
        <taxon>Bacillota</taxon>
        <taxon>Clostridia</taxon>
        <taxon>Lachnospirales</taxon>
        <taxon>Natranaerovirgaceae</taxon>
        <taxon>Natranaerovirga</taxon>
    </lineage>
</organism>
<dbReference type="SMART" id="SM00479">
    <property type="entry name" value="EXOIII"/>
    <property type="match status" value="1"/>
</dbReference>
<dbReference type="RefSeq" id="WP_132253891.1">
    <property type="nucleotide sequence ID" value="NZ_SMAL01000013.1"/>
</dbReference>
<dbReference type="GO" id="GO:0008408">
    <property type="term" value="F:3'-5' exonuclease activity"/>
    <property type="evidence" value="ECO:0007669"/>
    <property type="project" value="TreeGrafter"/>
</dbReference>
<dbReference type="PANTHER" id="PTHR30231">
    <property type="entry name" value="DNA POLYMERASE III SUBUNIT EPSILON"/>
    <property type="match status" value="1"/>
</dbReference>
<reference evidence="3 4" key="1">
    <citation type="submission" date="2019-03" db="EMBL/GenBank/DDBJ databases">
        <title>Genomic Encyclopedia of Type Strains, Phase IV (KMG-IV): sequencing the most valuable type-strain genomes for metagenomic binning, comparative biology and taxonomic classification.</title>
        <authorList>
            <person name="Goeker M."/>
        </authorList>
    </citation>
    <scope>NUCLEOTIDE SEQUENCE [LARGE SCALE GENOMIC DNA]</scope>
    <source>
        <strain evidence="3 4">DSM 24629</strain>
    </source>
</reference>
<keyword evidence="4" id="KW-1185">Reference proteome</keyword>
<dbReference type="GO" id="GO:0003887">
    <property type="term" value="F:DNA-directed DNA polymerase activity"/>
    <property type="evidence" value="ECO:0007669"/>
    <property type="project" value="InterPro"/>
</dbReference>
<proteinExistence type="predicted"/>
<dbReference type="InterPro" id="IPR012337">
    <property type="entry name" value="RNaseH-like_sf"/>
</dbReference>
<dbReference type="FunFam" id="3.30.420.10:FF:000045">
    <property type="entry name" value="3'-5' exonuclease DinG"/>
    <property type="match status" value="1"/>
</dbReference>
<dbReference type="Gene3D" id="3.30.420.10">
    <property type="entry name" value="Ribonuclease H-like superfamily/Ribonuclease H"/>
    <property type="match status" value="1"/>
</dbReference>
<evidence type="ECO:0000313" key="4">
    <source>
        <dbReference type="Proteomes" id="UP000294902"/>
    </source>
</evidence>
<feature type="domain" description="Exonuclease" evidence="2">
    <location>
        <begin position="3"/>
        <end position="170"/>
    </location>
</feature>
<keyword evidence="1" id="KW-0540">Nuclease</keyword>
<dbReference type="AlphaFoldDB" id="A0A4R3MGE4"/>
<dbReference type="OrthoDB" id="9776650at2"/>
<dbReference type="Proteomes" id="UP000294902">
    <property type="component" value="Unassembled WGS sequence"/>
</dbReference>
<evidence type="ECO:0000313" key="3">
    <source>
        <dbReference type="EMBL" id="TCT12167.1"/>
    </source>
</evidence>
<keyword evidence="1" id="KW-0269">Exonuclease</keyword>
<evidence type="ECO:0000259" key="2">
    <source>
        <dbReference type="SMART" id="SM00479"/>
    </source>
</evidence>
<evidence type="ECO:0000256" key="1">
    <source>
        <dbReference type="ARBA" id="ARBA00022839"/>
    </source>
</evidence>
<dbReference type="SUPFAM" id="SSF53098">
    <property type="entry name" value="Ribonuclease H-like"/>
    <property type="match status" value="1"/>
</dbReference>
<name>A0A4R3MGE4_9FIRM</name>
<dbReference type="EMBL" id="SMAL01000013">
    <property type="protein sequence ID" value="TCT12167.1"/>
    <property type="molecule type" value="Genomic_DNA"/>
</dbReference>
<dbReference type="Pfam" id="PF00929">
    <property type="entry name" value="RNase_T"/>
    <property type="match status" value="1"/>
</dbReference>
<dbReference type="CDD" id="cd06127">
    <property type="entry name" value="DEDDh"/>
    <property type="match status" value="1"/>
</dbReference>
<keyword evidence="1" id="KW-0378">Hydrolase</keyword>
<dbReference type="Pfam" id="PF11272">
    <property type="entry name" value="DUF3072"/>
    <property type="match status" value="1"/>
</dbReference>
<dbReference type="PANTHER" id="PTHR30231:SF41">
    <property type="entry name" value="DNA POLYMERASE III SUBUNIT EPSILON"/>
    <property type="match status" value="1"/>
</dbReference>
<sequence>MENYIVLDLETTGMNPFYSKITEIGAIKVINGEIKEEFSMLVNPLTEIPEQIVSLTGINDKMVKDAPTIEEVLPEFLNFTGGQNMPIVGHNIIFDYSFIKYNALMIGKSFERKGIDTLHIARKTLRGLESRSLSYLCKHYNIENNSAHRALSDTKATYEILNYLKKAYYLTNKELFMPKPLHWKPKKENPITDKQRNYLEALLNRYQLSINKSIEDLTKSEASKKIDEINFQYGRRA</sequence>